<evidence type="ECO:0000259" key="13">
    <source>
        <dbReference type="PROSITE" id="PS51192"/>
    </source>
</evidence>
<feature type="domain" description="Helicase ATP-binding" evidence="13">
    <location>
        <begin position="411"/>
        <end position="581"/>
    </location>
</feature>
<dbReference type="Pfam" id="PF16124">
    <property type="entry name" value="RecQ_Zn_bind"/>
    <property type="match status" value="1"/>
</dbReference>
<dbReference type="GO" id="GO:0005737">
    <property type="term" value="C:cytoplasm"/>
    <property type="evidence" value="ECO:0007669"/>
    <property type="project" value="TreeGrafter"/>
</dbReference>
<feature type="compositionally biased region" description="Low complexity" evidence="12">
    <location>
        <begin position="55"/>
        <end position="65"/>
    </location>
</feature>
<accession>A0A8H5H5K1</accession>
<name>A0A8H5H5K1_9AGAR</name>
<dbReference type="Pfam" id="PF00271">
    <property type="entry name" value="Helicase_C"/>
    <property type="match status" value="1"/>
</dbReference>
<evidence type="ECO:0000256" key="3">
    <source>
        <dbReference type="ARBA" id="ARBA00022741"/>
    </source>
</evidence>
<dbReference type="NCBIfam" id="TIGR00614">
    <property type="entry name" value="recQ_fam"/>
    <property type="match status" value="1"/>
</dbReference>
<feature type="region of interest" description="Disordered" evidence="12">
    <location>
        <begin position="1"/>
        <end position="135"/>
    </location>
</feature>
<dbReference type="InterPro" id="IPR011545">
    <property type="entry name" value="DEAD/DEAH_box_helicase_dom"/>
</dbReference>
<dbReference type="CDD" id="cd18794">
    <property type="entry name" value="SF2_C_RecQ"/>
    <property type="match status" value="1"/>
</dbReference>
<keyword evidence="6 11" id="KW-0067">ATP-binding</keyword>
<comment type="caution">
    <text evidence="15">The sequence shown here is derived from an EMBL/GenBank/DDBJ whole genome shotgun (WGS) entry which is preliminary data.</text>
</comment>
<feature type="region of interest" description="Disordered" evidence="12">
    <location>
        <begin position="937"/>
        <end position="964"/>
    </location>
</feature>
<feature type="compositionally biased region" description="Low complexity" evidence="12">
    <location>
        <begin position="942"/>
        <end position="955"/>
    </location>
</feature>
<dbReference type="InterPro" id="IPR032284">
    <property type="entry name" value="RecQ_Zn-bd"/>
</dbReference>
<dbReference type="GO" id="GO:0006260">
    <property type="term" value="P:DNA replication"/>
    <property type="evidence" value="ECO:0007669"/>
    <property type="project" value="InterPro"/>
</dbReference>
<keyword evidence="5 11" id="KW-0347">Helicase</keyword>
<keyword evidence="9 11" id="KW-0539">Nucleus</keyword>
<dbReference type="Gene3D" id="3.40.50.300">
    <property type="entry name" value="P-loop containing nucleotide triphosphate hydrolases"/>
    <property type="match status" value="2"/>
</dbReference>
<dbReference type="InterPro" id="IPR004589">
    <property type="entry name" value="DNA_helicase_ATP-dep_RecQ"/>
</dbReference>
<dbReference type="Proteomes" id="UP000518752">
    <property type="component" value="Unassembled WGS sequence"/>
</dbReference>
<dbReference type="GO" id="GO:0000724">
    <property type="term" value="P:double-strand break repair via homologous recombination"/>
    <property type="evidence" value="ECO:0007669"/>
    <property type="project" value="TreeGrafter"/>
</dbReference>
<dbReference type="SMART" id="SM00487">
    <property type="entry name" value="DEXDc"/>
    <property type="match status" value="1"/>
</dbReference>
<dbReference type="InterPro" id="IPR002464">
    <property type="entry name" value="DNA/RNA_helicase_DEAH_CS"/>
</dbReference>
<dbReference type="InterPro" id="IPR018982">
    <property type="entry name" value="RQC_domain"/>
</dbReference>
<dbReference type="FunFam" id="3.40.50.300:FF:000340">
    <property type="entry name" value="Bloom syndrome, RecQ helicase"/>
    <property type="match status" value="1"/>
</dbReference>
<comment type="similarity">
    <text evidence="2 11">Belongs to the helicase family. RecQ subfamily.</text>
</comment>
<keyword evidence="4 11" id="KW-0378">Hydrolase</keyword>
<dbReference type="SMART" id="SM00956">
    <property type="entry name" value="RQC"/>
    <property type="match status" value="1"/>
</dbReference>
<keyword evidence="3 11" id="KW-0547">Nucleotide-binding</keyword>
<keyword evidence="16" id="KW-1185">Reference proteome</keyword>
<feature type="compositionally biased region" description="Low complexity" evidence="12">
    <location>
        <begin position="284"/>
        <end position="312"/>
    </location>
</feature>
<dbReference type="PANTHER" id="PTHR13710:SF153">
    <property type="entry name" value="RECQ-LIKE DNA HELICASE BLM"/>
    <property type="match status" value="1"/>
</dbReference>
<dbReference type="EMBL" id="JAACJN010000084">
    <property type="protein sequence ID" value="KAF5377371.1"/>
    <property type="molecule type" value="Genomic_DNA"/>
</dbReference>
<dbReference type="GO" id="GO:0005694">
    <property type="term" value="C:chromosome"/>
    <property type="evidence" value="ECO:0007669"/>
    <property type="project" value="TreeGrafter"/>
</dbReference>
<evidence type="ECO:0000256" key="1">
    <source>
        <dbReference type="ARBA" id="ARBA00004123"/>
    </source>
</evidence>
<dbReference type="InterPro" id="IPR036388">
    <property type="entry name" value="WH-like_DNA-bd_sf"/>
</dbReference>
<dbReference type="CDD" id="cd17920">
    <property type="entry name" value="DEXHc_RecQ"/>
    <property type="match status" value="1"/>
</dbReference>
<evidence type="ECO:0000256" key="5">
    <source>
        <dbReference type="ARBA" id="ARBA00022806"/>
    </source>
</evidence>
<dbReference type="InterPro" id="IPR014001">
    <property type="entry name" value="Helicase_ATP-bd"/>
</dbReference>
<evidence type="ECO:0000256" key="9">
    <source>
        <dbReference type="ARBA" id="ARBA00023242"/>
    </source>
</evidence>
<evidence type="ECO:0000256" key="4">
    <source>
        <dbReference type="ARBA" id="ARBA00022801"/>
    </source>
</evidence>
<dbReference type="PROSITE" id="PS51194">
    <property type="entry name" value="HELICASE_CTER"/>
    <property type="match status" value="1"/>
</dbReference>
<evidence type="ECO:0000256" key="7">
    <source>
        <dbReference type="ARBA" id="ARBA00023125"/>
    </source>
</evidence>
<dbReference type="GO" id="GO:0009378">
    <property type="term" value="F:four-way junction helicase activity"/>
    <property type="evidence" value="ECO:0007669"/>
    <property type="project" value="TreeGrafter"/>
</dbReference>
<evidence type="ECO:0000259" key="14">
    <source>
        <dbReference type="PROSITE" id="PS51194"/>
    </source>
</evidence>
<feature type="region of interest" description="Disordered" evidence="12">
    <location>
        <begin position="270"/>
        <end position="341"/>
    </location>
</feature>
<dbReference type="SUPFAM" id="SSF52540">
    <property type="entry name" value="P-loop containing nucleoside triphosphate hydrolases"/>
    <property type="match status" value="2"/>
</dbReference>
<evidence type="ECO:0000256" key="8">
    <source>
        <dbReference type="ARBA" id="ARBA00023235"/>
    </source>
</evidence>
<protein>
    <recommendedName>
        <fullName evidence="11">ATP-dependent DNA helicase</fullName>
        <ecNumber evidence="11">5.6.2.4</ecNumber>
    </recommendedName>
</protein>
<dbReference type="SMART" id="SM00490">
    <property type="entry name" value="HELICc"/>
    <property type="match status" value="1"/>
</dbReference>
<evidence type="ECO:0000313" key="15">
    <source>
        <dbReference type="EMBL" id="KAF5377371.1"/>
    </source>
</evidence>
<dbReference type="GO" id="GO:0005634">
    <property type="term" value="C:nucleus"/>
    <property type="evidence" value="ECO:0007669"/>
    <property type="project" value="UniProtKB-SubCell"/>
</dbReference>
<dbReference type="PROSITE" id="PS00690">
    <property type="entry name" value="DEAH_ATP_HELICASE"/>
    <property type="match status" value="1"/>
</dbReference>
<comment type="catalytic activity">
    <reaction evidence="10 11">
        <text>Couples ATP hydrolysis with the unwinding of duplex DNA by translocating in the 3'-5' direction.</text>
        <dbReference type="EC" id="5.6.2.4"/>
    </reaction>
</comment>
<proteinExistence type="inferred from homology"/>
<keyword evidence="7" id="KW-0238">DNA-binding</keyword>
<evidence type="ECO:0000256" key="12">
    <source>
        <dbReference type="SAM" id="MobiDB-lite"/>
    </source>
</evidence>
<dbReference type="InterPro" id="IPR027417">
    <property type="entry name" value="P-loop_NTPase"/>
</dbReference>
<comment type="subcellular location">
    <subcellularLocation>
        <location evidence="1 11">Nucleus</location>
    </subcellularLocation>
</comment>
<dbReference type="EC" id="5.6.2.4" evidence="11"/>
<dbReference type="GO" id="GO:0016787">
    <property type="term" value="F:hydrolase activity"/>
    <property type="evidence" value="ECO:0007669"/>
    <property type="project" value="UniProtKB-KW"/>
</dbReference>
<keyword evidence="8" id="KW-0413">Isomerase</keyword>
<dbReference type="GO" id="GO:0005524">
    <property type="term" value="F:ATP binding"/>
    <property type="evidence" value="ECO:0007669"/>
    <property type="project" value="UniProtKB-KW"/>
</dbReference>
<dbReference type="Pfam" id="PF09382">
    <property type="entry name" value="RQC"/>
    <property type="match status" value="1"/>
</dbReference>
<feature type="domain" description="Helicase C-terminal" evidence="14">
    <location>
        <begin position="603"/>
        <end position="759"/>
    </location>
</feature>
<dbReference type="AlphaFoldDB" id="A0A8H5H5K1"/>
<evidence type="ECO:0000313" key="16">
    <source>
        <dbReference type="Proteomes" id="UP000518752"/>
    </source>
</evidence>
<feature type="compositionally biased region" description="Acidic residues" evidence="12">
    <location>
        <begin position="313"/>
        <end position="322"/>
    </location>
</feature>
<dbReference type="OrthoDB" id="10261556at2759"/>
<evidence type="ECO:0000256" key="10">
    <source>
        <dbReference type="ARBA" id="ARBA00034617"/>
    </source>
</evidence>
<evidence type="ECO:0000256" key="11">
    <source>
        <dbReference type="RuleBase" id="RU364117"/>
    </source>
</evidence>
<evidence type="ECO:0000256" key="2">
    <source>
        <dbReference type="ARBA" id="ARBA00005446"/>
    </source>
</evidence>
<dbReference type="PANTHER" id="PTHR13710">
    <property type="entry name" value="DNA HELICASE RECQ FAMILY MEMBER"/>
    <property type="match status" value="1"/>
</dbReference>
<dbReference type="GO" id="GO:0043138">
    <property type="term" value="F:3'-5' DNA helicase activity"/>
    <property type="evidence" value="ECO:0007669"/>
    <property type="project" value="UniProtKB-EC"/>
</dbReference>
<dbReference type="GO" id="GO:0003677">
    <property type="term" value="F:DNA binding"/>
    <property type="evidence" value="ECO:0007669"/>
    <property type="project" value="UniProtKB-KW"/>
</dbReference>
<sequence>MRSRGPSRLFFSSMTTPRNGLDAPRNNLDDVLQRKRGNASFNASTSALKSKSKFKPSTSSATTSSRIPPNAPSAQSLRTPVPPKSKPATSVTPEVIDISFSPSSHSKRQLDAFSVNDNVPSKRRRSSLSNDKENLSIGSMSFDTTKAKGKGKEVYAESDLEVTESRTDPSSKGYIYNPFDRIDVDFPSFRRDPAKQQLRSQNHKDLESKTVQELRGLLHFVLTLQRDNDQSITRYRNSQDLNFDIVTLEGIGSLLNGRIGAIRKILDPQERENSSPLTKSPYFSLATTSSTSLNSPSTSSDTLQPASDPIVDSPDDEIEDIDVEPRGNMPNSDDVYWGPEDDIDYDDPKLDAVLDASFPNTNKSPADVPKTTEITSDHTRFANSIYYAEIMRALKRVFRLESFRQNQLEAILAAMDGRDVFVLMPTGGGKSLCYQLPAVCTGGSTKGVTVVISPLLSLMTNQVSALREKNVDVLVWNSETVDHKDIMRRLRGDTKPSLLYVSPEKVKDSGALRSIFGELYRTGELARFVVDEAHCISTWGMIFVKPLRHEYAKVPIMALTATANQIMVDDIKERLKLKNTAFFKQSFNRVNLNYLILDKKAKVLDDIFNFIRTKHYGETGIIYCLGREKCEKVAEQLRKKGLKAKHFHAHMASAEKEQVLMEWQSDRIQIVVATIAFGMGIDKPNVRFVIHHDLPKSLDGYYQETGRAGRDQQPADCVLFYSYRDYKIIVKMINNPRNGEEMSTPEARKRQEEQVRNVMAYCCNVSDCRRVQLLQFFNEKFDRRLCRKFCDNCSHSVDMNQQDLTEESKAIISLAHNIYSSGEKITLDHCRAIFKGADTAAVRERNHNSLPQYGHGKHLDNDLLEQLFKRLCFLEALDEESTLSKGGWYVYYLKVRPSSMAVGFPESHPNLYLKPGRRATEILNAKQRITLFYRPKAPKLPKTASSTSVTTKSGTAKGGGRTRK</sequence>
<evidence type="ECO:0000256" key="6">
    <source>
        <dbReference type="ARBA" id="ARBA00022840"/>
    </source>
</evidence>
<dbReference type="Gene3D" id="1.10.10.10">
    <property type="entry name" value="Winged helix-like DNA-binding domain superfamily/Winged helix DNA-binding domain"/>
    <property type="match status" value="1"/>
</dbReference>
<dbReference type="InterPro" id="IPR001650">
    <property type="entry name" value="Helicase_C-like"/>
</dbReference>
<dbReference type="Pfam" id="PF00270">
    <property type="entry name" value="DEAD"/>
    <property type="match status" value="1"/>
</dbReference>
<feature type="compositionally biased region" description="Polar residues" evidence="12">
    <location>
        <begin position="39"/>
        <end position="48"/>
    </location>
</feature>
<gene>
    <name evidence="15" type="ORF">D9757_008039</name>
</gene>
<dbReference type="PROSITE" id="PS51192">
    <property type="entry name" value="HELICASE_ATP_BIND_1"/>
    <property type="match status" value="1"/>
</dbReference>
<comment type="catalytic activity">
    <reaction evidence="11">
        <text>ATP + H2O = ADP + phosphate + H(+)</text>
        <dbReference type="Rhea" id="RHEA:13065"/>
        <dbReference type="ChEBI" id="CHEBI:15377"/>
        <dbReference type="ChEBI" id="CHEBI:15378"/>
        <dbReference type="ChEBI" id="CHEBI:30616"/>
        <dbReference type="ChEBI" id="CHEBI:43474"/>
        <dbReference type="ChEBI" id="CHEBI:456216"/>
    </reaction>
</comment>
<reference evidence="15 16" key="1">
    <citation type="journal article" date="2020" name="ISME J.">
        <title>Uncovering the hidden diversity of litter-decomposition mechanisms in mushroom-forming fungi.</title>
        <authorList>
            <person name="Floudas D."/>
            <person name="Bentzer J."/>
            <person name="Ahren D."/>
            <person name="Johansson T."/>
            <person name="Persson P."/>
            <person name="Tunlid A."/>
        </authorList>
    </citation>
    <scope>NUCLEOTIDE SEQUENCE [LARGE SCALE GENOMIC DNA]</scope>
    <source>
        <strain evidence="15 16">CBS 406.79</strain>
    </source>
</reference>
<organism evidence="15 16">
    <name type="scientific">Collybiopsis confluens</name>
    <dbReference type="NCBI Taxonomy" id="2823264"/>
    <lineage>
        <taxon>Eukaryota</taxon>
        <taxon>Fungi</taxon>
        <taxon>Dikarya</taxon>
        <taxon>Basidiomycota</taxon>
        <taxon>Agaricomycotina</taxon>
        <taxon>Agaricomycetes</taxon>
        <taxon>Agaricomycetidae</taxon>
        <taxon>Agaricales</taxon>
        <taxon>Marasmiineae</taxon>
        <taxon>Omphalotaceae</taxon>
        <taxon>Collybiopsis</taxon>
    </lineage>
</organism>